<feature type="coiled-coil region" evidence="1">
    <location>
        <begin position="180"/>
        <end position="221"/>
    </location>
</feature>
<organism evidence="3 4">
    <name type="scientific">Tuber aestivum</name>
    <name type="common">summer truffle</name>
    <dbReference type="NCBI Taxonomy" id="59557"/>
    <lineage>
        <taxon>Eukaryota</taxon>
        <taxon>Fungi</taxon>
        <taxon>Dikarya</taxon>
        <taxon>Ascomycota</taxon>
        <taxon>Pezizomycotina</taxon>
        <taxon>Pezizomycetes</taxon>
        <taxon>Pezizales</taxon>
        <taxon>Tuberaceae</taxon>
        <taxon>Tuber</taxon>
    </lineage>
</organism>
<feature type="compositionally biased region" description="Basic and acidic residues" evidence="2">
    <location>
        <begin position="390"/>
        <end position="401"/>
    </location>
</feature>
<keyword evidence="4" id="KW-1185">Reference proteome</keyword>
<evidence type="ECO:0000313" key="3">
    <source>
        <dbReference type="EMBL" id="CUS09380.1"/>
    </source>
</evidence>
<dbReference type="AlphaFoldDB" id="A0A292PSB9"/>
<proteinExistence type="predicted"/>
<sequence length="449" mass="50205">MSGWLRGPKSPRAKQMLKLEAPALIRSKHVAPFALNQVSENPSLINIPAPEDGVLPDISHPAGALTADSRIRAIRLIDEIDRWYVQNRGDEAAVIGKIKGRLKGDRSEAWLKSLTTRNPNPLTVNKIRQRLFKDFRVEKWKELMELRYGEGASHEGQSYLSVANGGRMPEYFFGREFKLKLDYIEDIEKLREQVRAKNREIMLLESRIRGVEEARKAAEKKNEMQFEMSSEALARVAEIVINSVSGVENKKSEELERRRGEEDNRYHIMANHVITMGEEVDKLRDLVQKLQREGSSGIPTAVNSSTTTPRKLPGVEPYMAGSIASPTPCNTYSLLSHRNYGSPLTLDLVSLAMKDIGMNLLEERDGYAEEEKALKARLERYQGGGPIYLVKEDPPSDKDMARATGSASRNVSPPPVARGLEAEIAELLGEADGDGGCGGLLEEEAWRWS</sequence>
<accession>A0A292PSB9</accession>
<dbReference type="Proteomes" id="UP001412239">
    <property type="component" value="Unassembled WGS sequence"/>
</dbReference>
<name>A0A292PSB9_9PEZI</name>
<gene>
    <name evidence="3" type="ORF">GSTUAT00006502001</name>
</gene>
<feature type="region of interest" description="Disordered" evidence="2">
    <location>
        <begin position="387"/>
        <end position="415"/>
    </location>
</feature>
<dbReference type="EMBL" id="LN891083">
    <property type="protein sequence ID" value="CUS09380.1"/>
    <property type="molecule type" value="Genomic_DNA"/>
</dbReference>
<evidence type="ECO:0000256" key="1">
    <source>
        <dbReference type="SAM" id="Coils"/>
    </source>
</evidence>
<evidence type="ECO:0000256" key="2">
    <source>
        <dbReference type="SAM" id="MobiDB-lite"/>
    </source>
</evidence>
<evidence type="ECO:0000313" key="4">
    <source>
        <dbReference type="Proteomes" id="UP001412239"/>
    </source>
</evidence>
<keyword evidence="1" id="KW-0175">Coiled coil</keyword>
<protein>
    <submittedName>
        <fullName evidence="3">Uncharacterized protein</fullName>
    </submittedName>
</protein>
<reference evidence="3" key="1">
    <citation type="submission" date="2015-10" db="EMBL/GenBank/DDBJ databases">
        <authorList>
            <person name="Regsiter A."/>
            <person name="william w."/>
        </authorList>
    </citation>
    <scope>NUCLEOTIDE SEQUENCE</scope>
    <source>
        <strain evidence="3">Montdore</strain>
    </source>
</reference>